<evidence type="ECO:0000313" key="3">
    <source>
        <dbReference type="Proteomes" id="UP000445000"/>
    </source>
</evidence>
<dbReference type="InterPro" id="IPR029063">
    <property type="entry name" value="SAM-dependent_MTases_sf"/>
</dbReference>
<dbReference type="Gene3D" id="3.40.50.150">
    <property type="entry name" value="Vaccinia Virus protein VP39"/>
    <property type="match status" value="1"/>
</dbReference>
<dbReference type="RefSeq" id="WP_161809951.1">
    <property type="nucleotide sequence ID" value="NZ_BLJN01000001.1"/>
</dbReference>
<protein>
    <submittedName>
        <fullName evidence="2">Methyltransferase</fullName>
    </submittedName>
</protein>
<keyword evidence="3" id="KW-1185">Reference proteome</keyword>
<dbReference type="GO" id="GO:0008168">
    <property type="term" value="F:methyltransferase activity"/>
    <property type="evidence" value="ECO:0007669"/>
    <property type="project" value="UniProtKB-KW"/>
</dbReference>
<keyword evidence="2" id="KW-0489">Methyltransferase</keyword>
<feature type="compositionally biased region" description="Low complexity" evidence="1">
    <location>
        <begin position="29"/>
        <end position="42"/>
    </location>
</feature>
<organism evidence="2 3">
    <name type="scientific">Steroidobacter agaridevorans</name>
    <dbReference type="NCBI Taxonomy" id="2695856"/>
    <lineage>
        <taxon>Bacteria</taxon>
        <taxon>Pseudomonadati</taxon>
        <taxon>Pseudomonadota</taxon>
        <taxon>Gammaproteobacteria</taxon>
        <taxon>Steroidobacterales</taxon>
        <taxon>Steroidobacteraceae</taxon>
        <taxon>Steroidobacter</taxon>
    </lineage>
</organism>
<evidence type="ECO:0000313" key="2">
    <source>
        <dbReference type="EMBL" id="GFE78009.1"/>
    </source>
</evidence>
<dbReference type="PROSITE" id="PS51257">
    <property type="entry name" value="PROKAR_LIPOPROTEIN"/>
    <property type="match status" value="1"/>
</dbReference>
<gene>
    <name evidence="2" type="ORF">GCM10011487_00090</name>
</gene>
<proteinExistence type="predicted"/>
<evidence type="ECO:0000256" key="1">
    <source>
        <dbReference type="SAM" id="MobiDB-lite"/>
    </source>
</evidence>
<feature type="region of interest" description="Disordered" evidence="1">
    <location>
        <begin position="21"/>
        <end position="42"/>
    </location>
</feature>
<dbReference type="SUPFAM" id="SSF53335">
    <property type="entry name" value="S-adenosyl-L-methionine-dependent methyltransferases"/>
    <property type="match status" value="1"/>
</dbReference>
<dbReference type="CDD" id="cd02440">
    <property type="entry name" value="AdoMet_MTases"/>
    <property type="match status" value="1"/>
</dbReference>
<dbReference type="GO" id="GO:0032259">
    <property type="term" value="P:methylation"/>
    <property type="evidence" value="ECO:0007669"/>
    <property type="project" value="UniProtKB-KW"/>
</dbReference>
<name>A0A829Y4E5_9GAMM</name>
<sequence>MSRALWLAISVSLLTVAGCKKAPPPEQPPAEQAAPAATSAAPSAELSAEDKAAIFASIDNIERLPGDMDEDSWRKPSEVLMFLQVRPGMKVVDYLAAGGYYTELLSRVVGPDGQVIAYNNPEYLKFSGEKPKQRYGNDRLPNVVQLTTPPEEAPFEPNSLDAALFVMSYHDLHWKAKDGSWPNTDPAQALAKLVPALKPGATVVVLDHVAAAGADPAVSVDALHRMDPAIIKRDFETAGLTFDAESKAFANVEDDHTKPVFDPAVRHKTDQVMYRFKKPS</sequence>
<keyword evidence="2" id="KW-0808">Transferase</keyword>
<dbReference type="EMBL" id="BLJN01000001">
    <property type="protein sequence ID" value="GFE78009.1"/>
    <property type="molecule type" value="Genomic_DNA"/>
</dbReference>
<reference evidence="3" key="1">
    <citation type="submission" date="2020-01" db="EMBL/GenBank/DDBJ databases">
        <title>'Steroidobacter agaridevorans' sp. nov., agar-degrading bacteria isolated from rhizosphere soils.</title>
        <authorList>
            <person name="Ikenaga M."/>
            <person name="Kataoka M."/>
            <person name="Murouchi A."/>
            <person name="Katsuragi S."/>
            <person name="Sakai M."/>
        </authorList>
    </citation>
    <scope>NUCLEOTIDE SEQUENCE [LARGE SCALE GENOMIC DNA]</scope>
    <source>
        <strain evidence="3">YU21-B</strain>
    </source>
</reference>
<comment type="caution">
    <text evidence="2">The sequence shown here is derived from an EMBL/GenBank/DDBJ whole genome shotgun (WGS) entry which is preliminary data.</text>
</comment>
<accession>A0A829Y4E5</accession>
<dbReference type="AlphaFoldDB" id="A0A829Y4E5"/>
<dbReference type="Proteomes" id="UP000445000">
    <property type="component" value="Unassembled WGS sequence"/>
</dbReference>